<protein>
    <submittedName>
        <fullName evidence="1">Uncharacterized protein</fullName>
    </submittedName>
</protein>
<accession>A0A8S5SR26</accession>
<evidence type="ECO:0000313" key="1">
    <source>
        <dbReference type="EMBL" id="DAF53509.1"/>
    </source>
</evidence>
<organism evidence="1">
    <name type="scientific">Siphoviridae sp. ct1gv6</name>
    <dbReference type="NCBI Taxonomy" id="2827766"/>
    <lineage>
        <taxon>Viruses</taxon>
        <taxon>Duplodnaviria</taxon>
        <taxon>Heunggongvirae</taxon>
        <taxon>Uroviricota</taxon>
        <taxon>Caudoviricetes</taxon>
    </lineage>
</organism>
<proteinExistence type="predicted"/>
<name>A0A8S5SR26_9CAUD</name>
<reference evidence="1" key="1">
    <citation type="journal article" date="2021" name="Proc. Natl. Acad. Sci. U.S.A.">
        <title>A Catalog of Tens of Thousands of Viruses from Human Metagenomes Reveals Hidden Associations with Chronic Diseases.</title>
        <authorList>
            <person name="Tisza M.J."/>
            <person name="Buck C.B."/>
        </authorList>
    </citation>
    <scope>NUCLEOTIDE SEQUENCE</scope>
    <source>
        <strain evidence="1">Ct1gv6</strain>
    </source>
</reference>
<sequence>MECSSVVEQWSYKLCAAGSIPAFPITLPVV</sequence>
<dbReference type="EMBL" id="BK032655">
    <property type="protein sequence ID" value="DAF53509.1"/>
    <property type="molecule type" value="Genomic_DNA"/>
</dbReference>